<dbReference type="InterPro" id="IPR009094">
    <property type="entry name" value="DiS-bond_isomerase_DsbC/G_N_sf"/>
</dbReference>
<dbReference type="PANTHER" id="PTHR35272">
    <property type="entry name" value="THIOL:DISULFIDE INTERCHANGE PROTEIN DSBC-RELATED"/>
    <property type="match status" value="1"/>
</dbReference>
<protein>
    <recommendedName>
        <fullName evidence="7">Thiol:disulfide interchange protein</fullName>
    </recommendedName>
</protein>
<dbReference type="SUPFAM" id="SSF54423">
    <property type="entry name" value="DsbC/DsbG N-terminal domain-like"/>
    <property type="match status" value="1"/>
</dbReference>
<dbReference type="GO" id="GO:0042597">
    <property type="term" value="C:periplasmic space"/>
    <property type="evidence" value="ECO:0007669"/>
    <property type="project" value="UniProtKB-SubCell"/>
</dbReference>
<organism evidence="10 11">
    <name type="scientific">Oxalicibacterium solurbis</name>
    <dbReference type="NCBI Taxonomy" id="69280"/>
    <lineage>
        <taxon>Bacteria</taxon>
        <taxon>Pseudomonadati</taxon>
        <taxon>Pseudomonadota</taxon>
        <taxon>Betaproteobacteria</taxon>
        <taxon>Burkholderiales</taxon>
        <taxon>Oxalobacteraceae</taxon>
        <taxon>Oxalicibacterium</taxon>
    </lineage>
</organism>
<feature type="domain" description="Disulphide bond isomerase DsbC/G N-terminal" evidence="8">
    <location>
        <begin position="19"/>
        <end position="86"/>
    </location>
</feature>
<comment type="similarity">
    <text evidence="2 7">Belongs to the thioredoxin family. DsbC subfamily.</text>
</comment>
<dbReference type="InterPro" id="IPR051470">
    <property type="entry name" value="Thiol:disulfide_interchange"/>
</dbReference>
<gene>
    <name evidence="10" type="ORF">GCM10011430_25300</name>
</gene>
<evidence type="ECO:0000256" key="7">
    <source>
        <dbReference type="RuleBase" id="RU364038"/>
    </source>
</evidence>
<evidence type="ECO:0000256" key="5">
    <source>
        <dbReference type="ARBA" id="ARBA00023157"/>
    </source>
</evidence>
<evidence type="ECO:0000256" key="1">
    <source>
        <dbReference type="ARBA" id="ARBA00004418"/>
    </source>
</evidence>
<dbReference type="PANTHER" id="PTHR35272:SF3">
    <property type="entry name" value="THIOL:DISULFIDE INTERCHANGE PROTEIN DSBC"/>
    <property type="match status" value="1"/>
</dbReference>
<dbReference type="SUPFAM" id="SSF52833">
    <property type="entry name" value="Thioredoxin-like"/>
    <property type="match status" value="1"/>
</dbReference>
<feature type="domain" description="Thioredoxin-like fold" evidence="9">
    <location>
        <begin position="110"/>
        <end position="233"/>
    </location>
</feature>
<comment type="function">
    <text evidence="7">Required for disulfide bond formation in some periplasmic proteins. Acts by transferring its disulfide bond to other proteins and is reduced in the process.</text>
</comment>
<dbReference type="Proteomes" id="UP000627205">
    <property type="component" value="Unassembled WGS sequence"/>
</dbReference>
<name>A0A8J3B1H9_9BURK</name>
<dbReference type="InterPro" id="IPR012336">
    <property type="entry name" value="Thioredoxin-like_fold"/>
</dbReference>
<evidence type="ECO:0000313" key="10">
    <source>
        <dbReference type="EMBL" id="GGI55356.1"/>
    </source>
</evidence>
<keyword evidence="4 7" id="KW-0574">Periplasm</keyword>
<reference evidence="10" key="1">
    <citation type="journal article" date="2014" name="Int. J. Syst. Evol. Microbiol.">
        <title>Complete genome sequence of Corynebacterium casei LMG S-19264T (=DSM 44701T), isolated from a smear-ripened cheese.</title>
        <authorList>
            <consortium name="US DOE Joint Genome Institute (JGI-PGF)"/>
            <person name="Walter F."/>
            <person name="Albersmeier A."/>
            <person name="Kalinowski J."/>
            <person name="Ruckert C."/>
        </authorList>
    </citation>
    <scope>NUCLEOTIDE SEQUENCE</scope>
    <source>
        <strain evidence="10">CCM 7664</strain>
    </source>
</reference>
<evidence type="ECO:0000256" key="6">
    <source>
        <dbReference type="ARBA" id="ARBA00023284"/>
    </source>
</evidence>
<dbReference type="Pfam" id="PF10411">
    <property type="entry name" value="DsbC_N"/>
    <property type="match status" value="1"/>
</dbReference>
<reference evidence="10" key="2">
    <citation type="submission" date="2020-09" db="EMBL/GenBank/DDBJ databases">
        <authorList>
            <person name="Sun Q."/>
            <person name="Sedlacek I."/>
        </authorList>
    </citation>
    <scope>NUCLEOTIDE SEQUENCE</scope>
    <source>
        <strain evidence="10">CCM 7664</strain>
    </source>
</reference>
<evidence type="ECO:0000256" key="3">
    <source>
        <dbReference type="ARBA" id="ARBA00022729"/>
    </source>
</evidence>
<dbReference type="CDD" id="cd03020">
    <property type="entry name" value="DsbA_DsbC_DsbG"/>
    <property type="match status" value="1"/>
</dbReference>
<dbReference type="AlphaFoldDB" id="A0A8J3B1H9"/>
<evidence type="ECO:0000313" key="11">
    <source>
        <dbReference type="Proteomes" id="UP000627205"/>
    </source>
</evidence>
<sequence length="240" mass="26174">MAGVMLTGLMGMVGAMAHAETAQEAAVRKAVAPRLGEDAKIESVTKTPYSGLYEIQVNGDIIYTDANAQYLFVGRIVDTRTYQDYTKARLDEINAVPFADLPLDLAMKRVKGNGKRKIAVFEDPNCGYCKRFHQTLQGIDNITVYTFQYNILSPDSIAKSRDIWCAADRNKAWSDWMLNGKLPPAANADCSAPHEKVLELGKRLRVTGTPTIFFVDGSRIPGAIDAKGLEAKLATVGGGK</sequence>
<keyword evidence="11" id="KW-1185">Reference proteome</keyword>
<dbReference type="InterPro" id="IPR033954">
    <property type="entry name" value="DiS-bond_Isoase_DsbC/G"/>
</dbReference>
<keyword evidence="5" id="KW-1015">Disulfide bond</keyword>
<evidence type="ECO:0000256" key="2">
    <source>
        <dbReference type="ARBA" id="ARBA00009813"/>
    </source>
</evidence>
<accession>A0A8J3B1H9</accession>
<evidence type="ECO:0000259" key="8">
    <source>
        <dbReference type="Pfam" id="PF10411"/>
    </source>
</evidence>
<dbReference type="Gene3D" id="3.40.30.10">
    <property type="entry name" value="Glutaredoxin"/>
    <property type="match status" value="1"/>
</dbReference>
<comment type="caution">
    <text evidence="10">The sequence shown here is derived from an EMBL/GenBank/DDBJ whole genome shotgun (WGS) entry which is preliminary data.</text>
</comment>
<evidence type="ECO:0000259" key="9">
    <source>
        <dbReference type="Pfam" id="PF13098"/>
    </source>
</evidence>
<dbReference type="InterPro" id="IPR018950">
    <property type="entry name" value="DiS-bond_isomerase_DsbC/G_N"/>
</dbReference>
<dbReference type="EMBL" id="BMDP01000003">
    <property type="protein sequence ID" value="GGI55356.1"/>
    <property type="molecule type" value="Genomic_DNA"/>
</dbReference>
<keyword evidence="6 7" id="KW-0676">Redox-active center</keyword>
<dbReference type="InterPro" id="IPR036249">
    <property type="entry name" value="Thioredoxin-like_sf"/>
</dbReference>
<evidence type="ECO:0000256" key="4">
    <source>
        <dbReference type="ARBA" id="ARBA00022764"/>
    </source>
</evidence>
<comment type="subcellular location">
    <subcellularLocation>
        <location evidence="1 7">Periplasm</location>
    </subcellularLocation>
</comment>
<proteinExistence type="inferred from homology"/>
<dbReference type="Pfam" id="PF13098">
    <property type="entry name" value="Thioredoxin_2"/>
    <property type="match status" value="1"/>
</dbReference>
<keyword evidence="3 7" id="KW-0732">Signal</keyword>
<dbReference type="Gene3D" id="3.10.450.70">
    <property type="entry name" value="Disulphide bond isomerase, DsbC/G, N-terminal"/>
    <property type="match status" value="1"/>
</dbReference>